<evidence type="ECO:0000313" key="3">
    <source>
        <dbReference type="Proteomes" id="UP000028924"/>
    </source>
</evidence>
<dbReference type="PANTHER" id="PTHR12482">
    <property type="entry name" value="LIPASE ROG1-RELATED-RELATED"/>
    <property type="match status" value="1"/>
</dbReference>
<reference evidence="2 3" key="1">
    <citation type="journal article" date="2014" name="BMC Genomics">
        <title>Oil accumulation mechanisms of the oleaginous microalga Chlorella protothecoides revealed through its genome, transcriptomes, and proteomes.</title>
        <authorList>
            <person name="Gao C."/>
            <person name="Wang Y."/>
            <person name="Shen Y."/>
            <person name="Yan D."/>
            <person name="He X."/>
            <person name="Dai J."/>
            <person name="Wu Q."/>
        </authorList>
    </citation>
    <scope>NUCLEOTIDE SEQUENCE [LARGE SCALE GENOMIC DNA]</scope>
    <source>
        <strain evidence="2 3">0710</strain>
    </source>
</reference>
<dbReference type="Pfam" id="PF05057">
    <property type="entry name" value="DUF676"/>
    <property type="match status" value="1"/>
</dbReference>
<gene>
    <name evidence="2" type="ORF">F751_4214</name>
</gene>
<dbReference type="OrthoDB" id="273452at2759"/>
<dbReference type="eggNOG" id="KOG4372">
    <property type="taxonomic scope" value="Eukaryota"/>
</dbReference>
<dbReference type="GeneID" id="23615605"/>
<accession>A0A087SA16</accession>
<evidence type="ECO:0000259" key="1">
    <source>
        <dbReference type="Pfam" id="PF05057"/>
    </source>
</evidence>
<dbReference type="KEGG" id="apro:F751_4214"/>
<sequence length="360" mass="39137">MAPTVTTAAAEYEQLQDGVLLAAEERAPAPADPRHLFCMVHGLFGSRANWKVIAEELRDAMREEEGILFYISEVNEFKKTYEGIDGCGERLVEEIHGLMAQYPLLEEISILGHSMGGLIARYAMGRLYDAETGRIAGRLLPVHFIGMACPHLGCDTAPGPAQVPMLKWMEAWPVVGPAVAGAVSSVAASFTRASFKRSGEQFFLGDREAGAPPLIWRLARDEGPGAAFLPALAAFQTRTAYANTDGDHLVGWANASLRRLEELPELDGVSGKEEYPGVRYRSAALGSAYDAALHADRTELVEDTLRALRTLSWRRVDAGFAHSALPLLAHQHIQVQRLWVNGAGIPLPSTLCTLLPRPSS</sequence>
<name>A0A087SA16_AUXPR</name>
<protein>
    <submittedName>
        <fullName evidence="2">Putative lipase</fullName>
    </submittedName>
</protein>
<organism evidence="2 3">
    <name type="scientific">Auxenochlorella protothecoides</name>
    <name type="common">Green microalga</name>
    <name type="synonym">Chlorella protothecoides</name>
    <dbReference type="NCBI Taxonomy" id="3075"/>
    <lineage>
        <taxon>Eukaryota</taxon>
        <taxon>Viridiplantae</taxon>
        <taxon>Chlorophyta</taxon>
        <taxon>core chlorophytes</taxon>
        <taxon>Trebouxiophyceae</taxon>
        <taxon>Chlorellales</taxon>
        <taxon>Chlorellaceae</taxon>
        <taxon>Auxenochlorella</taxon>
    </lineage>
</organism>
<dbReference type="Proteomes" id="UP000028924">
    <property type="component" value="Unassembled WGS sequence"/>
</dbReference>
<keyword evidence="3" id="KW-1185">Reference proteome</keyword>
<dbReference type="RefSeq" id="XP_011395426.1">
    <property type="nucleotide sequence ID" value="XM_011397124.1"/>
</dbReference>
<dbReference type="Gene3D" id="3.40.50.1820">
    <property type="entry name" value="alpha/beta hydrolase"/>
    <property type="match status" value="1"/>
</dbReference>
<dbReference type="EMBL" id="KL662078">
    <property type="protein sequence ID" value="KFM22570.1"/>
    <property type="molecule type" value="Genomic_DNA"/>
</dbReference>
<evidence type="ECO:0000313" key="2">
    <source>
        <dbReference type="EMBL" id="KFM22570.1"/>
    </source>
</evidence>
<proteinExistence type="predicted"/>
<dbReference type="InterPro" id="IPR044294">
    <property type="entry name" value="Lipase-like"/>
</dbReference>
<dbReference type="SUPFAM" id="SSF53474">
    <property type="entry name" value="alpha/beta-Hydrolases"/>
    <property type="match status" value="1"/>
</dbReference>
<dbReference type="InterPro" id="IPR007751">
    <property type="entry name" value="DUF676_lipase-like"/>
</dbReference>
<dbReference type="STRING" id="3075.A0A087SA16"/>
<dbReference type="PANTHER" id="PTHR12482:SF11">
    <property type="entry name" value="LIPASE YOR059C ISOFORM X1"/>
    <property type="match status" value="1"/>
</dbReference>
<dbReference type="AlphaFoldDB" id="A0A087SA16"/>
<dbReference type="InterPro" id="IPR029058">
    <property type="entry name" value="AB_hydrolase_fold"/>
</dbReference>
<feature type="domain" description="DUF676" evidence="1">
    <location>
        <begin position="32"/>
        <end position="250"/>
    </location>
</feature>